<proteinExistence type="predicted"/>
<sequence>MPSSTYNFYGTRSLTIKPSAPRCYVRDPRAPPCPARADPVPSEPRCAFNGCLSVVNIYVSVSLNISESCRVSG</sequence>
<dbReference type="EMBL" id="GAIX01012664">
    <property type="protein sequence ID" value="JAA79896.1"/>
    <property type="molecule type" value="Transcribed_RNA"/>
</dbReference>
<protein>
    <submittedName>
        <fullName evidence="1">Uncharacterized protein</fullName>
    </submittedName>
</protein>
<reference evidence="1" key="2">
    <citation type="submission" date="2013-05" db="EMBL/GenBank/DDBJ databases">
        <authorList>
            <person name="Carter J.-M."/>
            <person name="Baker S.C."/>
            <person name="Pink R."/>
            <person name="Carter D.R.F."/>
            <person name="Collins A."/>
            <person name="Tomlin J."/>
            <person name="Gibbs M."/>
            <person name="Breuker C.J."/>
        </authorList>
    </citation>
    <scope>NUCLEOTIDE SEQUENCE</scope>
    <source>
        <tissue evidence="1">Ovary</tissue>
    </source>
</reference>
<feature type="non-terminal residue" evidence="1">
    <location>
        <position position="73"/>
    </location>
</feature>
<name>S4NMH5_9NEOP</name>
<organism evidence="1">
    <name type="scientific">Pararge aegeria</name>
    <name type="common">speckled wood butterfly</name>
    <dbReference type="NCBI Taxonomy" id="116150"/>
    <lineage>
        <taxon>Eukaryota</taxon>
        <taxon>Metazoa</taxon>
        <taxon>Ecdysozoa</taxon>
        <taxon>Arthropoda</taxon>
        <taxon>Hexapoda</taxon>
        <taxon>Insecta</taxon>
        <taxon>Pterygota</taxon>
        <taxon>Neoptera</taxon>
        <taxon>Endopterygota</taxon>
        <taxon>Lepidoptera</taxon>
        <taxon>Glossata</taxon>
        <taxon>Ditrysia</taxon>
        <taxon>Papilionoidea</taxon>
        <taxon>Nymphalidae</taxon>
        <taxon>Satyrinae</taxon>
        <taxon>Satyrini</taxon>
        <taxon>Parargina</taxon>
        <taxon>Pararge</taxon>
    </lineage>
</organism>
<dbReference type="AlphaFoldDB" id="S4NMH5"/>
<evidence type="ECO:0000313" key="1">
    <source>
        <dbReference type="EMBL" id="JAA79896.1"/>
    </source>
</evidence>
<accession>S4NMH5</accession>
<reference evidence="1" key="1">
    <citation type="journal article" date="2013" name="BMC Genomics">
        <title>Unscrambling butterfly oogenesis.</title>
        <authorList>
            <person name="Carter J.M."/>
            <person name="Baker S.C."/>
            <person name="Pink R."/>
            <person name="Carter D.R."/>
            <person name="Collins A."/>
            <person name="Tomlin J."/>
            <person name="Gibbs M."/>
            <person name="Breuker C.J."/>
        </authorList>
    </citation>
    <scope>NUCLEOTIDE SEQUENCE</scope>
    <source>
        <tissue evidence="1">Ovary</tissue>
    </source>
</reference>